<accession>A0A8J5S1R2</accession>
<protein>
    <submittedName>
        <fullName evidence="2">Uncharacterized protein</fullName>
    </submittedName>
</protein>
<evidence type="ECO:0000313" key="2">
    <source>
        <dbReference type="EMBL" id="KAG8053335.1"/>
    </source>
</evidence>
<reference evidence="2" key="1">
    <citation type="journal article" date="2021" name="bioRxiv">
        <title>Whole Genome Assembly and Annotation of Northern Wild Rice, Zizania palustris L., Supports a Whole Genome Duplication in the Zizania Genus.</title>
        <authorList>
            <person name="Haas M."/>
            <person name="Kono T."/>
            <person name="Macchietto M."/>
            <person name="Millas R."/>
            <person name="McGilp L."/>
            <person name="Shao M."/>
            <person name="Duquette J."/>
            <person name="Hirsch C.N."/>
            <person name="Kimball J."/>
        </authorList>
    </citation>
    <scope>NUCLEOTIDE SEQUENCE</scope>
    <source>
        <tissue evidence="2">Fresh leaf tissue</tissue>
    </source>
</reference>
<evidence type="ECO:0000256" key="1">
    <source>
        <dbReference type="SAM" id="MobiDB-lite"/>
    </source>
</evidence>
<sequence length="105" mass="11525">MLGPALRLSFAAATKWFAPRLRPERHLLPGLAGSSGGAARLREDATPPPFPWNLPSTALAPTRKCRHHPADRKLPLPKASSDFSPETHPSWITRRETETSSSLSH</sequence>
<comment type="caution">
    <text evidence="2">The sequence shown here is derived from an EMBL/GenBank/DDBJ whole genome shotgun (WGS) entry which is preliminary data.</text>
</comment>
<feature type="region of interest" description="Disordered" evidence="1">
    <location>
        <begin position="27"/>
        <end position="105"/>
    </location>
</feature>
<evidence type="ECO:0000313" key="3">
    <source>
        <dbReference type="Proteomes" id="UP000729402"/>
    </source>
</evidence>
<dbReference type="EMBL" id="JAAALK010000288">
    <property type="protein sequence ID" value="KAG8053335.1"/>
    <property type="molecule type" value="Genomic_DNA"/>
</dbReference>
<name>A0A8J5S1R2_ZIZPA</name>
<gene>
    <name evidence="2" type="ORF">GUJ93_ZPchr0001g31635</name>
</gene>
<dbReference type="AlphaFoldDB" id="A0A8J5S1R2"/>
<reference evidence="2" key="2">
    <citation type="submission" date="2021-02" db="EMBL/GenBank/DDBJ databases">
        <authorList>
            <person name="Kimball J.A."/>
            <person name="Haas M.W."/>
            <person name="Macchietto M."/>
            <person name="Kono T."/>
            <person name="Duquette J."/>
            <person name="Shao M."/>
        </authorList>
    </citation>
    <scope>NUCLEOTIDE SEQUENCE</scope>
    <source>
        <tissue evidence="2">Fresh leaf tissue</tissue>
    </source>
</reference>
<dbReference type="Proteomes" id="UP000729402">
    <property type="component" value="Unassembled WGS sequence"/>
</dbReference>
<organism evidence="2 3">
    <name type="scientific">Zizania palustris</name>
    <name type="common">Northern wild rice</name>
    <dbReference type="NCBI Taxonomy" id="103762"/>
    <lineage>
        <taxon>Eukaryota</taxon>
        <taxon>Viridiplantae</taxon>
        <taxon>Streptophyta</taxon>
        <taxon>Embryophyta</taxon>
        <taxon>Tracheophyta</taxon>
        <taxon>Spermatophyta</taxon>
        <taxon>Magnoliopsida</taxon>
        <taxon>Liliopsida</taxon>
        <taxon>Poales</taxon>
        <taxon>Poaceae</taxon>
        <taxon>BOP clade</taxon>
        <taxon>Oryzoideae</taxon>
        <taxon>Oryzeae</taxon>
        <taxon>Zizaniinae</taxon>
        <taxon>Zizania</taxon>
    </lineage>
</organism>
<proteinExistence type="predicted"/>
<keyword evidence="3" id="KW-1185">Reference proteome</keyword>